<dbReference type="GO" id="GO:0016747">
    <property type="term" value="F:acyltransferase activity, transferring groups other than amino-acyl groups"/>
    <property type="evidence" value="ECO:0007669"/>
    <property type="project" value="UniProtKB-ARBA"/>
</dbReference>
<dbReference type="Pfam" id="PF02458">
    <property type="entry name" value="Transferase"/>
    <property type="match status" value="1"/>
</dbReference>
<dbReference type="PANTHER" id="PTHR31625">
    <property type="match status" value="1"/>
</dbReference>
<sequence length="404" mass="45398">MSHNLTFGDMMFIVSKIYFIDTIIPKFKNSLSHALKYFPTLAGNCIVPCDLSKPRIQFVEGNSVSLVFAECNVLDFDYLGSSQSRICSEFYPLLPRLSPESMDSGGARKFPVLAVQVTVFPGTGFCIGIEYQHLAADGCAMYGFMKVWAMISKLGEAEPSNNCNNFLLVYDRGVIIDHTKELDDFFWNHLRNTYSEKEMVGIKFPKPHPDKVLSTFVITSDDVQRLKNYVSNRRSSQKRLSTVMIVCGYVWTCLVKQNNVTMNNVDAEETEYLKIKCATTAKNGELSGDDGFLIAVERIGEAIEKRCQEVFEGHKKMFDEYSEKNGGRTFSVAGSPRLDYYKKDFGWGKARKVEIISIDLTGAICFNGSRDGSGVAEIGVGLQREKMEAFSKIFNERLASLSNF</sequence>
<reference evidence="3 4" key="1">
    <citation type="submission" date="2024-01" db="EMBL/GenBank/DDBJ databases">
        <title>The complete chloroplast genome sequence of Lithospermum erythrorhizon: insights into the phylogenetic relationship among Boraginaceae species and the maternal lineages of purple gromwells.</title>
        <authorList>
            <person name="Okada T."/>
            <person name="Watanabe K."/>
        </authorList>
    </citation>
    <scope>NUCLEOTIDE SEQUENCE [LARGE SCALE GENOMIC DNA]</scope>
</reference>
<evidence type="ECO:0000313" key="4">
    <source>
        <dbReference type="Proteomes" id="UP001454036"/>
    </source>
</evidence>
<name>A0AAV3PBG3_LITER</name>
<proteinExistence type="predicted"/>
<comment type="caution">
    <text evidence="3">The sequence shown here is derived from an EMBL/GenBank/DDBJ whole genome shotgun (WGS) entry which is preliminary data.</text>
</comment>
<dbReference type="InterPro" id="IPR023213">
    <property type="entry name" value="CAT-like_dom_sf"/>
</dbReference>
<keyword evidence="4" id="KW-1185">Reference proteome</keyword>
<dbReference type="Proteomes" id="UP001454036">
    <property type="component" value="Unassembled WGS sequence"/>
</dbReference>
<gene>
    <name evidence="3" type="ORF">LIER_08046</name>
</gene>
<evidence type="ECO:0000256" key="1">
    <source>
        <dbReference type="ARBA" id="ARBA00022679"/>
    </source>
</evidence>
<evidence type="ECO:0000256" key="2">
    <source>
        <dbReference type="ARBA" id="ARBA00023315"/>
    </source>
</evidence>
<keyword evidence="1" id="KW-0808">Transferase</keyword>
<evidence type="ECO:0000313" key="3">
    <source>
        <dbReference type="EMBL" id="GAA0148666.1"/>
    </source>
</evidence>
<accession>A0AAV3PBG3</accession>
<protein>
    <submittedName>
        <fullName evidence="3">Uncharacterized protein</fullName>
    </submittedName>
</protein>
<dbReference type="Gene3D" id="3.30.559.10">
    <property type="entry name" value="Chloramphenicol acetyltransferase-like domain"/>
    <property type="match status" value="2"/>
</dbReference>
<keyword evidence="2" id="KW-0012">Acyltransferase</keyword>
<dbReference type="EMBL" id="BAABME010001277">
    <property type="protein sequence ID" value="GAA0148666.1"/>
    <property type="molecule type" value="Genomic_DNA"/>
</dbReference>
<dbReference type="InterPro" id="IPR051504">
    <property type="entry name" value="Plant_metabolite_acyltrans"/>
</dbReference>
<organism evidence="3 4">
    <name type="scientific">Lithospermum erythrorhizon</name>
    <name type="common">Purple gromwell</name>
    <name type="synonym">Lithospermum officinale var. erythrorhizon</name>
    <dbReference type="NCBI Taxonomy" id="34254"/>
    <lineage>
        <taxon>Eukaryota</taxon>
        <taxon>Viridiplantae</taxon>
        <taxon>Streptophyta</taxon>
        <taxon>Embryophyta</taxon>
        <taxon>Tracheophyta</taxon>
        <taxon>Spermatophyta</taxon>
        <taxon>Magnoliopsida</taxon>
        <taxon>eudicotyledons</taxon>
        <taxon>Gunneridae</taxon>
        <taxon>Pentapetalae</taxon>
        <taxon>asterids</taxon>
        <taxon>lamiids</taxon>
        <taxon>Boraginales</taxon>
        <taxon>Boraginaceae</taxon>
        <taxon>Boraginoideae</taxon>
        <taxon>Lithospermeae</taxon>
        <taxon>Lithospermum</taxon>
    </lineage>
</organism>
<dbReference type="AlphaFoldDB" id="A0AAV3PBG3"/>